<comment type="caution">
    <text evidence="1">The sequence shown here is derived from an EMBL/GenBank/DDBJ whole genome shotgun (WGS) entry which is preliminary data.</text>
</comment>
<dbReference type="EMBL" id="BARV01036289">
    <property type="protein sequence ID" value="GAI52416.1"/>
    <property type="molecule type" value="Genomic_DNA"/>
</dbReference>
<gene>
    <name evidence="1" type="ORF">S06H3_56425</name>
</gene>
<sequence>AYDKDGPPLPTQEVFTQPLEEAGKEQAVAEPGREDEVRVMAKTLDRSVVEMVVREVLGEKGLL</sequence>
<feature type="non-terminal residue" evidence="1">
    <location>
        <position position="1"/>
    </location>
</feature>
<name>X1QC90_9ZZZZ</name>
<protein>
    <submittedName>
        <fullName evidence="1">Uncharacterized protein</fullName>
    </submittedName>
</protein>
<reference evidence="1" key="1">
    <citation type="journal article" date="2014" name="Front. Microbiol.">
        <title>High frequency of phylogenetically diverse reductive dehalogenase-homologous genes in deep subseafloor sedimentary metagenomes.</title>
        <authorList>
            <person name="Kawai M."/>
            <person name="Futagami T."/>
            <person name="Toyoda A."/>
            <person name="Takaki Y."/>
            <person name="Nishi S."/>
            <person name="Hori S."/>
            <person name="Arai W."/>
            <person name="Tsubouchi T."/>
            <person name="Morono Y."/>
            <person name="Uchiyama I."/>
            <person name="Ito T."/>
            <person name="Fujiyama A."/>
            <person name="Inagaki F."/>
            <person name="Takami H."/>
        </authorList>
    </citation>
    <scope>NUCLEOTIDE SEQUENCE</scope>
    <source>
        <strain evidence="1">Expedition CK06-06</strain>
    </source>
</reference>
<organism evidence="1">
    <name type="scientific">marine sediment metagenome</name>
    <dbReference type="NCBI Taxonomy" id="412755"/>
    <lineage>
        <taxon>unclassified sequences</taxon>
        <taxon>metagenomes</taxon>
        <taxon>ecological metagenomes</taxon>
    </lineage>
</organism>
<accession>X1QC90</accession>
<evidence type="ECO:0000313" key="1">
    <source>
        <dbReference type="EMBL" id="GAI52416.1"/>
    </source>
</evidence>
<proteinExistence type="predicted"/>
<dbReference type="AlphaFoldDB" id="X1QC90"/>